<dbReference type="AlphaFoldDB" id="A0A914YL53"/>
<evidence type="ECO:0000313" key="2">
    <source>
        <dbReference type="Proteomes" id="UP000887577"/>
    </source>
</evidence>
<feature type="region of interest" description="Disordered" evidence="1">
    <location>
        <begin position="59"/>
        <end position="82"/>
    </location>
</feature>
<evidence type="ECO:0000313" key="3">
    <source>
        <dbReference type="WBParaSite" id="PSU_v2.g18048.t1"/>
    </source>
</evidence>
<keyword evidence="2" id="KW-1185">Reference proteome</keyword>
<name>A0A914YL53_9BILA</name>
<dbReference type="WBParaSite" id="PSU_v2.g18048.t1">
    <property type="protein sequence ID" value="PSU_v2.g18048.t1"/>
    <property type="gene ID" value="PSU_v2.g18048"/>
</dbReference>
<proteinExistence type="predicted"/>
<feature type="region of interest" description="Disordered" evidence="1">
    <location>
        <begin position="18"/>
        <end position="38"/>
    </location>
</feature>
<protein>
    <submittedName>
        <fullName evidence="3">Uncharacterized protein</fullName>
    </submittedName>
</protein>
<sequence>MQPWMGALEDNLEVLHLGTGKSSSNLNNPQGAEAPRNSTMELVRSKIKGQIPELHARSYLHEQVPDHRRGAEPDAQADEKHW</sequence>
<accession>A0A914YL53</accession>
<dbReference type="Proteomes" id="UP000887577">
    <property type="component" value="Unplaced"/>
</dbReference>
<organism evidence="2 3">
    <name type="scientific">Panagrolaimus superbus</name>
    <dbReference type="NCBI Taxonomy" id="310955"/>
    <lineage>
        <taxon>Eukaryota</taxon>
        <taxon>Metazoa</taxon>
        <taxon>Ecdysozoa</taxon>
        <taxon>Nematoda</taxon>
        <taxon>Chromadorea</taxon>
        <taxon>Rhabditida</taxon>
        <taxon>Tylenchina</taxon>
        <taxon>Panagrolaimomorpha</taxon>
        <taxon>Panagrolaimoidea</taxon>
        <taxon>Panagrolaimidae</taxon>
        <taxon>Panagrolaimus</taxon>
    </lineage>
</organism>
<reference evidence="3" key="1">
    <citation type="submission" date="2022-11" db="UniProtKB">
        <authorList>
            <consortium name="WormBaseParasite"/>
        </authorList>
    </citation>
    <scope>IDENTIFICATION</scope>
</reference>
<feature type="compositionally biased region" description="Polar residues" evidence="1">
    <location>
        <begin position="20"/>
        <end position="38"/>
    </location>
</feature>
<evidence type="ECO:0000256" key="1">
    <source>
        <dbReference type="SAM" id="MobiDB-lite"/>
    </source>
</evidence>